<dbReference type="Proteomes" id="UP001498771">
    <property type="component" value="Unassembled WGS sequence"/>
</dbReference>
<keyword evidence="3" id="KW-0436">Ligase</keyword>
<dbReference type="InterPro" id="IPR012340">
    <property type="entry name" value="NA-bd_OB-fold"/>
</dbReference>
<dbReference type="Pfam" id="PF01336">
    <property type="entry name" value="tRNA_anti-codon"/>
    <property type="match status" value="1"/>
</dbReference>
<keyword evidence="4" id="KW-0547">Nucleotide-binding</keyword>
<dbReference type="PANTHER" id="PTHR22594">
    <property type="entry name" value="ASPARTYL/LYSYL-TRNA SYNTHETASE"/>
    <property type="match status" value="1"/>
</dbReference>
<name>A0ABR1FEP2_9ASCO</name>
<keyword evidence="5" id="KW-0067">ATP-binding</keyword>
<dbReference type="RefSeq" id="XP_064771323.1">
    <property type="nucleotide sequence ID" value="XM_064911816.1"/>
</dbReference>
<evidence type="ECO:0000256" key="7">
    <source>
        <dbReference type="ARBA" id="ARBA00023146"/>
    </source>
</evidence>
<evidence type="ECO:0000313" key="9">
    <source>
        <dbReference type="EMBL" id="KAK7208290.1"/>
    </source>
</evidence>
<dbReference type="EMBL" id="JBBJBU010000001">
    <property type="protein sequence ID" value="KAK7208290.1"/>
    <property type="molecule type" value="Genomic_DNA"/>
</dbReference>
<dbReference type="EC" id="6.1.1.22" evidence="2"/>
<dbReference type="InterPro" id="IPR004522">
    <property type="entry name" value="Asn-tRNA-ligase"/>
</dbReference>
<dbReference type="PROSITE" id="PS51257">
    <property type="entry name" value="PROKAR_LIPOPROTEIN"/>
    <property type="match status" value="1"/>
</dbReference>
<reference evidence="9 10" key="1">
    <citation type="submission" date="2024-03" db="EMBL/GenBank/DDBJ databases">
        <title>Genome-scale model development and genomic sequencing of the oleaginous clade Lipomyces.</title>
        <authorList>
            <consortium name="Lawrence Berkeley National Laboratory"/>
            <person name="Czajka J.J."/>
            <person name="Han Y."/>
            <person name="Kim J."/>
            <person name="Mondo S.J."/>
            <person name="Hofstad B.A."/>
            <person name="Robles A."/>
            <person name="Haridas S."/>
            <person name="Riley R."/>
            <person name="LaButti K."/>
            <person name="Pangilinan J."/>
            <person name="Andreopoulos W."/>
            <person name="Lipzen A."/>
            <person name="Yan J."/>
            <person name="Wang M."/>
            <person name="Ng V."/>
            <person name="Grigoriev I.V."/>
            <person name="Spatafora J.W."/>
            <person name="Magnuson J.K."/>
            <person name="Baker S.E."/>
            <person name="Pomraning K.R."/>
        </authorList>
    </citation>
    <scope>NUCLEOTIDE SEQUENCE [LARGE SCALE GENOMIC DNA]</scope>
    <source>
        <strain evidence="9 10">Phaff 52-87</strain>
    </source>
</reference>
<dbReference type="InterPro" id="IPR045864">
    <property type="entry name" value="aa-tRNA-synth_II/BPL/LPL"/>
</dbReference>
<dbReference type="CDD" id="cd04318">
    <property type="entry name" value="EcAsnRS_like_N"/>
    <property type="match status" value="1"/>
</dbReference>
<evidence type="ECO:0000256" key="5">
    <source>
        <dbReference type="ARBA" id="ARBA00022840"/>
    </source>
</evidence>
<dbReference type="NCBIfam" id="NF003037">
    <property type="entry name" value="PRK03932.1"/>
    <property type="match status" value="1"/>
</dbReference>
<dbReference type="InterPro" id="IPR004364">
    <property type="entry name" value="Aa-tRNA-synt_II"/>
</dbReference>
<evidence type="ECO:0000256" key="1">
    <source>
        <dbReference type="ARBA" id="ARBA00008226"/>
    </source>
</evidence>
<dbReference type="PROSITE" id="PS50862">
    <property type="entry name" value="AA_TRNA_LIGASE_II"/>
    <property type="match status" value="1"/>
</dbReference>
<evidence type="ECO:0000256" key="6">
    <source>
        <dbReference type="ARBA" id="ARBA00022917"/>
    </source>
</evidence>
<comment type="similarity">
    <text evidence="1">Belongs to the class-II aminoacyl-tRNA synthetase family.</text>
</comment>
<dbReference type="Gene3D" id="2.40.50.140">
    <property type="entry name" value="Nucleic acid-binding proteins"/>
    <property type="match status" value="1"/>
</dbReference>
<dbReference type="CDD" id="cd00776">
    <property type="entry name" value="AsxRS_core"/>
    <property type="match status" value="1"/>
</dbReference>
<keyword evidence="7" id="KW-0030">Aminoacyl-tRNA synthetase</keyword>
<dbReference type="PRINTS" id="PR01042">
    <property type="entry name" value="TRNASYNTHASP"/>
</dbReference>
<dbReference type="NCBIfam" id="TIGR00457">
    <property type="entry name" value="asnS"/>
    <property type="match status" value="1"/>
</dbReference>
<evidence type="ECO:0000256" key="4">
    <source>
        <dbReference type="ARBA" id="ARBA00022741"/>
    </source>
</evidence>
<dbReference type="SUPFAM" id="SSF55681">
    <property type="entry name" value="Class II aaRS and biotin synthetases"/>
    <property type="match status" value="1"/>
</dbReference>
<dbReference type="SUPFAM" id="SSF50249">
    <property type="entry name" value="Nucleic acid-binding proteins"/>
    <property type="match status" value="1"/>
</dbReference>
<feature type="domain" description="Aminoacyl-transfer RNA synthetases class-II family profile" evidence="8">
    <location>
        <begin position="159"/>
        <end position="527"/>
    </location>
</feature>
<evidence type="ECO:0000256" key="2">
    <source>
        <dbReference type="ARBA" id="ARBA00012816"/>
    </source>
</evidence>
<dbReference type="InterPro" id="IPR004365">
    <property type="entry name" value="NA-bd_OB_tRNA"/>
</dbReference>
<dbReference type="Pfam" id="PF00152">
    <property type="entry name" value="tRNA-synt_2"/>
    <property type="match status" value="1"/>
</dbReference>
<proteinExistence type="inferred from homology"/>
<sequence>MIARRLLTRQLCRRQPPILCIASQACAAAIAARPTPFREVRQNSTFTPPFLQRLPDTVSTILEKSRKGELVEGAAVTVHGWVRSVRKQKKIAFAQIMDGSSDQMIQLVFLDPSIALDLKTGVSVRATGKLEVTPTRQDPYEISITDPIEILGDYASPTDLYPLQKKFMTQEYLRREHPALRFRTRVNANVMRLRSVAITALSAYFLQNGFFQTQPPLITSSDCEGAGEVFTVANSSSSSSAGEHFFGQKAYLTVSTQLHLESLMMGLTRVWTLTPAFRAEESMTSRHLSEFWMLEAEVAFTKDLESVMSIVEGMIRSAVTRMKSEGVLDQILSLKRMLEKQKATAKEGEDDEEMVTADEVSERWNTLVATEQPWKRITYEQAISVLQDAVAQGKVEFQHKVEYGESLKSEHEKWLARHYAQGPVFVTNYPANMKPFYMLPGPDGTVECFDLLVPDMGELVGGSLREHDYERLRGAIAASGMDPEPLEWYLELRKWGSVPHGGFGMGFERLICYLGGVYNIREAIAFPRWIDHCAC</sequence>
<gene>
    <name evidence="9" type="ORF">BZA70DRAFT_273358</name>
</gene>
<dbReference type="GeneID" id="90037328"/>
<dbReference type="Gene3D" id="3.30.930.10">
    <property type="entry name" value="Bira Bifunctional Protein, Domain 2"/>
    <property type="match status" value="1"/>
</dbReference>
<comment type="caution">
    <text evidence="9">The sequence shown here is derived from an EMBL/GenBank/DDBJ whole genome shotgun (WGS) entry which is preliminary data.</text>
</comment>
<dbReference type="PANTHER" id="PTHR22594:SF34">
    <property type="entry name" value="ASPARAGINE--TRNA LIGASE, MITOCHONDRIAL-RELATED"/>
    <property type="match status" value="1"/>
</dbReference>
<keyword evidence="10" id="KW-1185">Reference proteome</keyword>
<accession>A0ABR1FEP2</accession>
<protein>
    <recommendedName>
        <fullName evidence="2">asparagine--tRNA ligase</fullName>
        <ecNumber evidence="2">6.1.1.22</ecNumber>
    </recommendedName>
</protein>
<keyword evidence="6" id="KW-0648">Protein biosynthesis</keyword>
<evidence type="ECO:0000259" key="8">
    <source>
        <dbReference type="PROSITE" id="PS50862"/>
    </source>
</evidence>
<evidence type="ECO:0000313" key="10">
    <source>
        <dbReference type="Proteomes" id="UP001498771"/>
    </source>
</evidence>
<organism evidence="9 10">
    <name type="scientific">Myxozyma melibiosi</name>
    <dbReference type="NCBI Taxonomy" id="54550"/>
    <lineage>
        <taxon>Eukaryota</taxon>
        <taxon>Fungi</taxon>
        <taxon>Dikarya</taxon>
        <taxon>Ascomycota</taxon>
        <taxon>Saccharomycotina</taxon>
        <taxon>Lipomycetes</taxon>
        <taxon>Lipomycetales</taxon>
        <taxon>Lipomycetaceae</taxon>
        <taxon>Myxozyma</taxon>
    </lineage>
</organism>
<dbReference type="InterPro" id="IPR002312">
    <property type="entry name" value="Asp/Asn-tRNA-synth_IIb"/>
</dbReference>
<dbReference type="InterPro" id="IPR006195">
    <property type="entry name" value="aa-tRNA-synth_II"/>
</dbReference>
<evidence type="ECO:0000256" key="3">
    <source>
        <dbReference type="ARBA" id="ARBA00022598"/>
    </source>
</evidence>